<dbReference type="Gene3D" id="2.160.10.10">
    <property type="entry name" value="Hexapeptide repeat proteins"/>
    <property type="match status" value="1"/>
</dbReference>
<keyword evidence="3" id="KW-0677">Repeat</keyword>
<evidence type="ECO:0000256" key="2">
    <source>
        <dbReference type="ARBA" id="ARBA00022679"/>
    </source>
</evidence>
<organism evidence="5 6">
    <name type="scientific">Albidovulum aquaemixtae</name>
    <dbReference type="NCBI Taxonomy" id="1542388"/>
    <lineage>
        <taxon>Bacteria</taxon>
        <taxon>Pseudomonadati</taxon>
        <taxon>Pseudomonadota</taxon>
        <taxon>Alphaproteobacteria</taxon>
        <taxon>Rhodobacterales</taxon>
        <taxon>Paracoccaceae</taxon>
        <taxon>Albidovulum</taxon>
    </lineage>
</organism>
<evidence type="ECO:0000313" key="5">
    <source>
        <dbReference type="EMBL" id="SPH24088.1"/>
    </source>
</evidence>
<evidence type="ECO:0000256" key="3">
    <source>
        <dbReference type="ARBA" id="ARBA00022737"/>
    </source>
</evidence>
<evidence type="ECO:0000256" key="1">
    <source>
        <dbReference type="ARBA" id="ARBA00007274"/>
    </source>
</evidence>
<dbReference type="PANTHER" id="PTHR23416">
    <property type="entry name" value="SIALIC ACID SYNTHASE-RELATED"/>
    <property type="match status" value="1"/>
</dbReference>
<keyword evidence="4 5" id="KW-0012">Acyltransferase</keyword>
<dbReference type="AlphaFoldDB" id="A0A2R8BL19"/>
<proteinExistence type="inferred from homology"/>
<comment type="similarity">
    <text evidence="1">Belongs to the transferase hexapeptide repeat family.</text>
</comment>
<dbReference type="InterPro" id="IPR001451">
    <property type="entry name" value="Hexapep"/>
</dbReference>
<protein>
    <submittedName>
        <fullName evidence="5">Galactoside O-acetyltransferase</fullName>
        <ecNumber evidence="5">2.3.1.18</ecNumber>
    </submittedName>
</protein>
<dbReference type="GO" id="GO:0005829">
    <property type="term" value="C:cytosol"/>
    <property type="evidence" value="ECO:0007669"/>
    <property type="project" value="TreeGrafter"/>
</dbReference>
<dbReference type="EC" id="2.3.1.18" evidence="5"/>
<keyword evidence="6" id="KW-1185">Reference proteome</keyword>
<accession>A0A2R8BL19</accession>
<dbReference type="RefSeq" id="WP_181366473.1">
    <property type="nucleotide sequence ID" value="NZ_OMOQ01000003.1"/>
</dbReference>
<dbReference type="CDD" id="cd04647">
    <property type="entry name" value="LbH_MAT_like"/>
    <property type="match status" value="1"/>
</dbReference>
<dbReference type="Pfam" id="PF00132">
    <property type="entry name" value="Hexapep"/>
    <property type="match status" value="1"/>
</dbReference>
<dbReference type="InterPro" id="IPR011004">
    <property type="entry name" value="Trimer_LpxA-like_sf"/>
</dbReference>
<dbReference type="SUPFAM" id="SSF51161">
    <property type="entry name" value="Trimeric LpxA-like enzymes"/>
    <property type="match status" value="1"/>
</dbReference>
<reference evidence="5 6" key="1">
    <citation type="submission" date="2018-03" db="EMBL/GenBank/DDBJ databases">
        <authorList>
            <person name="Keele B.F."/>
        </authorList>
    </citation>
    <scope>NUCLEOTIDE SEQUENCE [LARGE SCALE GENOMIC DNA]</scope>
    <source>
        <strain evidence="5 6">CECT 8626</strain>
    </source>
</reference>
<evidence type="ECO:0000313" key="6">
    <source>
        <dbReference type="Proteomes" id="UP000244924"/>
    </source>
</evidence>
<dbReference type="Proteomes" id="UP000244924">
    <property type="component" value="Unassembled WGS sequence"/>
</dbReference>
<gene>
    <name evidence="5" type="primary">lacA</name>
    <name evidence="5" type="ORF">DEA8626_03137</name>
</gene>
<dbReference type="PANTHER" id="PTHR23416:SF23">
    <property type="entry name" value="ACETYLTRANSFERASE C18B11.09C-RELATED"/>
    <property type="match status" value="1"/>
</dbReference>
<sequence length="180" mass="19371">MAVARRSIAKRLIRAARSFFDPGVLMQPFRLLHYYGYTHVKQRRLLTLGRDVRLAPNVSFANGERIQLGDQVQVGARCSLWAGKTTSWIRVGERTTFGPECFVTAADYGLSAGARITSQEMVERDITIGPDCWIGARAILTAGVTIGEGAVVGAGSVVTRDVPAGAVAVGVPAKVVRMRA</sequence>
<name>A0A2R8BL19_9RHOB</name>
<dbReference type="GO" id="GO:0008870">
    <property type="term" value="F:galactoside O-acetyltransferase activity"/>
    <property type="evidence" value="ECO:0007669"/>
    <property type="project" value="UniProtKB-EC"/>
</dbReference>
<dbReference type="EMBL" id="OMOQ01000003">
    <property type="protein sequence ID" value="SPH24088.1"/>
    <property type="molecule type" value="Genomic_DNA"/>
</dbReference>
<keyword evidence="2 5" id="KW-0808">Transferase</keyword>
<dbReference type="InterPro" id="IPR018357">
    <property type="entry name" value="Hexapep_transf_CS"/>
</dbReference>
<dbReference type="PROSITE" id="PS00101">
    <property type="entry name" value="HEXAPEP_TRANSFERASES"/>
    <property type="match status" value="1"/>
</dbReference>
<dbReference type="InterPro" id="IPR051159">
    <property type="entry name" value="Hexapeptide_acetyltransf"/>
</dbReference>
<evidence type="ECO:0000256" key="4">
    <source>
        <dbReference type="ARBA" id="ARBA00023315"/>
    </source>
</evidence>